<dbReference type="Proteomes" id="UP000281553">
    <property type="component" value="Unassembled WGS sequence"/>
</dbReference>
<gene>
    <name evidence="1" type="ORF">DILT_LOCUS14808</name>
</gene>
<accession>A0A3P7MV38</accession>
<dbReference type="AlphaFoldDB" id="A0A3P7MV38"/>
<protein>
    <submittedName>
        <fullName evidence="1">Uncharacterized protein</fullName>
    </submittedName>
</protein>
<sequence length="72" mass="8495">MPKRPQLRSIYPLTVVQLESYVDGLQPDPYKYPTKSIEKRFGDRVYLVEVGFRLPFEIEEPGVIILNVTYEY</sequence>
<dbReference type="EMBL" id="UYRU01075959">
    <property type="protein sequence ID" value="VDN26448.1"/>
    <property type="molecule type" value="Genomic_DNA"/>
</dbReference>
<proteinExistence type="predicted"/>
<keyword evidence="2" id="KW-1185">Reference proteome</keyword>
<evidence type="ECO:0000313" key="2">
    <source>
        <dbReference type="Proteomes" id="UP000281553"/>
    </source>
</evidence>
<organism evidence="1 2">
    <name type="scientific">Dibothriocephalus latus</name>
    <name type="common">Fish tapeworm</name>
    <name type="synonym">Diphyllobothrium latum</name>
    <dbReference type="NCBI Taxonomy" id="60516"/>
    <lineage>
        <taxon>Eukaryota</taxon>
        <taxon>Metazoa</taxon>
        <taxon>Spiralia</taxon>
        <taxon>Lophotrochozoa</taxon>
        <taxon>Platyhelminthes</taxon>
        <taxon>Cestoda</taxon>
        <taxon>Eucestoda</taxon>
        <taxon>Diphyllobothriidea</taxon>
        <taxon>Diphyllobothriidae</taxon>
        <taxon>Dibothriocephalus</taxon>
    </lineage>
</organism>
<evidence type="ECO:0000313" key="1">
    <source>
        <dbReference type="EMBL" id="VDN26448.1"/>
    </source>
</evidence>
<name>A0A3P7MV38_DIBLA</name>
<reference evidence="1 2" key="1">
    <citation type="submission" date="2018-11" db="EMBL/GenBank/DDBJ databases">
        <authorList>
            <consortium name="Pathogen Informatics"/>
        </authorList>
    </citation>
    <scope>NUCLEOTIDE SEQUENCE [LARGE SCALE GENOMIC DNA]</scope>
</reference>